<dbReference type="RefSeq" id="WP_196197458.1">
    <property type="nucleotide sequence ID" value="NZ_JADPRT010000015.1"/>
</dbReference>
<dbReference type="Pfam" id="PF05235">
    <property type="entry name" value="CHAD"/>
    <property type="match status" value="1"/>
</dbReference>
<evidence type="ECO:0000313" key="2">
    <source>
        <dbReference type="EMBL" id="MBF9072304.1"/>
    </source>
</evidence>
<reference evidence="2" key="1">
    <citation type="submission" date="2020-11" db="EMBL/GenBank/DDBJ databases">
        <title>Isolation and identification of active actinomycetes.</title>
        <authorList>
            <person name="Yu B."/>
        </authorList>
    </citation>
    <scope>NUCLEOTIDE SEQUENCE</scope>
    <source>
        <strain evidence="2">NEAU-YB345</strain>
    </source>
</reference>
<dbReference type="SMART" id="SM00880">
    <property type="entry name" value="CHAD"/>
    <property type="match status" value="1"/>
</dbReference>
<dbReference type="AlphaFoldDB" id="A0A931FJ09"/>
<evidence type="ECO:0000259" key="1">
    <source>
        <dbReference type="PROSITE" id="PS51708"/>
    </source>
</evidence>
<dbReference type="Gene3D" id="1.40.20.10">
    <property type="entry name" value="CHAD domain"/>
    <property type="match status" value="1"/>
</dbReference>
<evidence type="ECO:0000313" key="3">
    <source>
        <dbReference type="Proteomes" id="UP000657385"/>
    </source>
</evidence>
<dbReference type="Proteomes" id="UP000657385">
    <property type="component" value="Unassembled WGS sequence"/>
</dbReference>
<protein>
    <submittedName>
        <fullName evidence="2">CHAD domain-containing protein</fullName>
    </submittedName>
</protein>
<feature type="domain" description="CHAD" evidence="1">
    <location>
        <begin position="1"/>
        <end position="340"/>
    </location>
</feature>
<accession>A0A931FJ09</accession>
<sequence>MTTEIEPAAAGASSAESLLGAHLADQAGRFLRALPDVDLSTLRRVDGALHGFGALLDPAWGETLRGDLAALVVTLGQERGYTRRLTRLLTAIDSLTCTDASSVPTPRSGDDSGVAVGGAPEPAIGGLLANHPGAPKARAMLDRQLTLARSRSHTAALQELGSARFHSLADRMTLLVSDLPLRAPAESHPPEQLLAYAGRMGEALELTVSRLPLDRAAQPYNGDALHRVPVAADPLHSAHEDVAWTRVSAAVRYARYALEVCRPLLGARTDEPLAGLVHLAAHLDEQQDAADAAEAAALAARTPRITPATAYVLGVVHADQRLEVEAARHAFSRSWPDFITSGWLTDPWLARST</sequence>
<dbReference type="InterPro" id="IPR007899">
    <property type="entry name" value="CHAD_dom"/>
</dbReference>
<proteinExistence type="predicted"/>
<gene>
    <name evidence="2" type="ORF">I2501_30190</name>
</gene>
<name>A0A931FJ09_9ACTN</name>
<keyword evidence="3" id="KW-1185">Reference proteome</keyword>
<dbReference type="InterPro" id="IPR038186">
    <property type="entry name" value="CHAD_dom_sf"/>
</dbReference>
<organism evidence="2 3">
    <name type="scientific">Streptacidiphilus fuscans</name>
    <dbReference type="NCBI Taxonomy" id="2789292"/>
    <lineage>
        <taxon>Bacteria</taxon>
        <taxon>Bacillati</taxon>
        <taxon>Actinomycetota</taxon>
        <taxon>Actinomycetes</taxon>
        <taxon>Kitasatosporales</taxon>
        <taxon>Streptomycetaceae</taxon>
        <taxon>Streptacidiphilus</taxon>
    </lineage>
</organism>
<dbReference type="EMBL" id="JADPRT010000015">
    <property type="protein sequence ID" value="MBF9072304.1"/>
    <property type="molecule type" value="Genomic_DNA"/>
</dbReference>
<dbReference type="PROSITE" id="PS51708">
    <property type="entry name" value="CHAD"/>
    <property type="match status" value="1"/>
</dbReference>
<comment type="caution">
    <text evidence="2">The sequence shown here is derived from an EMBL/GenBank/DDBJ whole genome shotgun (WGS) entry which is preliminary data.</text>
</comment>